<proteinExistence type="predicted"/>
<keyword evidence="1" id="KW-1133">Transmembrane helix</keyword>
<evidence type="ECO:0000313" key="3">
    <source>
        <dbReference type="EMBL" id="GAA1757130.1"/>
    </source>
</evidence>
<evidence type="ECO:0000259" key="2">
    <source>
        <dbReference type="Pfam" id="PF06724"/>
    </source>
</evidence>
<dbReference type="Proteomes" id="UP001500655">
    <property type="component" value="Unassembled WGS sequence"/>
</dbReference>
<comment type="caution">
    <text evidence="3">The sequence shown here is derived from an EMBL/GenBank/DDBJ whole genome shotgun (WGS) entry which is preliminary data.</text>
</comment>
<dbReference type="EMBL" id="BAAALS010000013">
    <property type="protein sequence ID" value="GAA1757130.1"/>
    <property type="molecule type" value="Genomic_DNA"/>
</dbReference>
<keyword evidence="1" id="KW-0812">Transmembrane</keyword>
<protein>
    <recommendedName>
        <fullName evidence="2">DUF1206 domain-containing protein</fullName>
    </recommendedName>
</protein>
<evidence type="ECO:0000313" key="4">
    <source>
        <dbReference type="Proteomes" id="UP001500655"/>
    </source>
</evidence>
<feature type="transmembrane region" description="Helical" evidence="1">
    <location>
        <begin position="21"/>
        <end position="43"/>
    </location>
</feature>
<evidence type="ECO:0000256" key="1">
    <source>
        <dbReference type="SAM" id="Phobius"/>
    </source>
</evidence>
<dbReference type="Pfam" id="PF06724">
    <property type="entry name" value="DUF1206"/>
    <property type="match status" value="2"/>
</dbReference>
<feature type="domain" description="DUF1206" evidence="2">
    <location>
        <begin position="111"/>
        <end position="179"/>
    </location>
</feature>
<accession>A0ABP4WNS8</accession>
<dbReference type="InterPro" id="IPR009597">
    <property type="entry name" value="DUF1206"/>
</dbReference>
<organism evidence="3 4">
    <name type="scientific">Luedemannella helvata</name>
    <dbReference type="NCBI Taxonomy" id="349315"/>
    <lineage>
        <taxon>Bacteria</taxon>
        <taxon>Bacillati</taxon>
        <taxon>Actinomycetota</taxon>
        <taxon>Actinomycetes</taxon>
        <taxon>Micromonosporales</taxon>
        <taxon>Micromonosporaceae</taxon>
        <taxon>Luedemannella</taxon>
    </lineage>
</organism>
<feature type="transmembrane region" description="Helical" evidence="1">
    <location>
        <begin position="105"/>
        <end position="133"/>
    </location>
</feature>
<feature type="transmembrane region" description="Helical" evidence="1">
    <location>
        <begin position="63"/>
        <end position="84"/>
    </location>
</feature>
<name>A0ABP4WNS8_9ACTN</name>
<feature type="domain" description="DUF1206" evidence="2">
    <location>
        <begin position="21"/>
        <end position="86"/>
    </location>
</feature>
<keyword evidence="1" id="KW-0472">Membrane</keyword>
<reference evidence="4" key="1">
    <citation type="journal article" date="2019" name="Int. J. Syst. Evol. Microbiol.">
        <title>The Global Catalogue of Microorganisms (GCM) 10K type strain sequencing project: providing services to taxonomists for standard genome sequencing and annotation.</title>
        <authorList>
            <consortium name="The Broad Institute Genomics Platform"/>
            <consortium name="The Broad Institute Genome Sequencing Center for Infectious Disease"/>
            <person name="Wu L."/>
            <person name="Ma J."/>
        </authorList>
    </citation>
    <scope>NUCLEOTIDE SEQUENCE [LARGE SCALE GENOMIC DNA]</scope>
    <source>
        <strain evidence="4">JCM 13249</strain>
    </source>
</reference>
<keyword evidence="4" id="KW-1185">Reference proteome</keyword>
<sequence length="188" mass="19791">MLGHLDDTGLRRVGERVVSGFRAVIYFALAWTAFSVVDGHPLSAVASQRDTTAGLLGHPAGVALVWFLGLFVAGCGVGMAIYGVTRGFARRLRLSTMGTLVRRAVVGLGLFGYVAKGIAYGIVGVFLIGAAASSDARRSAGLDGVLRYLSDRPVGQILLFAVAAGLAAFGVYCFFQYRYRKVVPCAAP</sequence>
<feature type="transmembrane region" description="Helical" evidence="1">
    <location>
        <begin position="153"/>
        <end position="175"/>
    </location>
</feature>
<dbReference type="RefSeq" id="WP_344081968.1">
    <property type="nucleotide sequence ID" value="NZ_BAAALS010000013.1"/>
</dbReference>
<gene>
    <name evidence="3" type="ORF">GCM10009681_30420</name>
</gene>